<comment type="similarity">
    <text evidence="2 14">Belongs to the peptidase M1 family.</text>
</comment>
<keyword evidence="5 14" id="KW-0645">Protease</keyword>
<dbReference type="InterPro" id="IPR027268">
    <property type="entry name" value="Peptidase_M4/M1_CTD_sf"/>
</dbReference>
<feature type="domain" description="ERAP1-like C-terminal" evidence="16">
    <location>
        <begin position="555"/>
        <end position="871"/>
    </location>
</feature>
<evidence type="ECO:0000256" key="3">
    <source>
        <dbReference type="ARBA" id="ARBA00022438"/>
    </source>
</evidence>
<dbReference type="EC" id="3.4.11.-" evidence="14"/>
<evidence type="ECO:0000256" key="5">
    <source>
        <dbReference type="ARBA" id="ARBA00022670"/>
    </source>
</evidence>
<evidence type="ECO:0000259" key="17">
    <source>
        <dbReference type="Pfam" id="PF17900"/>
    </source>
</evidence>
<evidence type="ECO:0000313" key="18">
    <source>
        <dbReference type="Proteomes" id="UP000887575"/>
    </source>
</evidence>
<dbReference type="PRINTS" id="PR00756">
    <property type="entry name" value="ALADIPTASE"/>
</dbReference>
<comment type="catalytic activity">
    <reaction evidence="10">
        <text>Release of an N-terminal amino acid, preferentially alanine, from a wide range of peptides, amides and arylamides.</text>
        <dbReference type="EC" id="3.4.11.14"/>
    </reaction>
</comment>
<evidence type="ECO:0000256" key="12">
    <source>
        <dbReference type="PIRSR" id="PIRSR634016-3"/>
    </source>
</evidence>
<dbReference type="GO" id="GO:0005737">
    <property type="term" value="C:cytoplasm"/>
    <property type="evidence" value="ECO:0007669"/>
    <property type="project" value="UniProtKB-SubCell"/>
</dbReference>
<feature type="binding site" evidence="12">
    <location>
        <position position="330"/>
    </location>
    <ligand>
        <name>Zn(2+)</name>
        <dbReference type="ChEBI" id="CHEBI:29105"/>
        <note>catalytic</note>
    </ligand>
</feature>
<dbReference type="Pfam" id="PF01433">
    <property type="entry name" value="Peptidase_M1"/>
    <property type="match status" value="1"/>
</dbReference>
<feature type="binding site" evidence="12">
    <location>
        <position position="353"/>
    </location>
    <ligand>
        <name>Zn(2+)</name>
        <dbReference type="ChEBI" id="CHEBI:29105"/>
        <note>catalytic</note>
    </ligand>
</feature>
<dbReference type="PANTHER" id="PTHR11533">
    <property type="entry name" value="PROTEASE M1 ZINC METALLOPROTEASE"/>
    <property type="match status" value="1"/>
</dbReference>
<feature type="domain" description="Aminopeptidase N-like N-terminal" evidence="17">
    <location>
        <begin position="42"/>
        <end position="223"/>
    </location>
</feature>
<dbReference type="Gene3D" id="1.10.390.10">
    <property type="entry name" value="Neutral Protease Domain 2"/>
    <property type="match status" value="1"/>
</dbReference>
<dbReference type="Pfam" id="PF11838">
    <property type="entry name" value="ERAP1_C"/>
    <property type="match status" value="1"/>
</dbReference>
<evidence type="ECO:0000256" key="6">
    <source>
        <dbReference type="ARBA" id="ARBA00022723"/>
    </source>
</evidence>
<dbReference type="GO" id="GO:0042277">
    <property type="term" value="F:peptide binding"/>
    <property type="evidence" value="ECO:0007669"/>
    <property type="project" value="TreeGrafter"/>
</dbReference>
<keyword evidence="18" id="KW-1185">Reference proteome</keyword>
<dbReference type="SUPFAM" id="SSF55486">
    <property type="entry name" value="Metalloproteases ('zincins'), catalytic domain"/>
    <property type="match status" value="1"/>
</dbReference>
<dbReference type="GO" id="GO:0008270">
    <property type="term" value="F:zinc ion binding"/>
    <property type="evidence" value="ECO:0007669"/>
    <property type="project" value="UniProtKB-UniRule"/>
</dbReference>
<dbReference type="FunFam" id="1.10.390.10:FF:000006">
    <property type="entry name" value="Puromycin-sensitive aminopeptidase"/>
    <property type="match status" value="1"/>
</dbReference>
<name>A0AAF3J5M9_9BILA</name>
<dbReference type="Gene3D" id="2.60.40.1730">
    <property type="entry name" value="tricorn interacting facor f3 domain"/>
    <property type="match status" value="1"/>
</dbReference>
<feature type="domain" description="Peptidase M1 membrane alanine aminopeptidase" evidence="15">
    <location>
        <begin position="258"/>
        <end position="475"/>
    </location>
</feature>
<dbReference type="InterPro" id="IPR001930">
    <property type="entry name" value="Peptidase_M1"/>
</dbReference>
<dbReference type="GO" id="GO:0070006">
    <property type="term" value="F:metalloaminopeptidase activity"/>
    <property type="evidence" value="ECO:0007669"/>
    <property type="project" value="TreeGrafter"/>
</dbReference>
<evidence type="ECO:0000256" key="10">
    <source>
        <dbReference type="ARBA" id="ARBA00052895"/>
    </source>
</evidence>
<feature type="active site" description="Proton acceptor" evidence="11">
    <location>
        <position position="331"/>
    </location>
</feature>
<evidence type="ECO:0000256" key="2">
    <source>
        <dbReference type="ARBA" id="ARBA00010136"/>
    </source>
</evidence>
<evidence type="ECO:0000259" key="15">
    <source>
        <dbReference type="Pfam" id="PF01433"/>
    </source>
</evidence>
<dbReference type="GO" id="GO:0005615">
    <property type="term" value="C:extracellular space"/>
    <property type="evidence" value="ECO:0007669"/>
    <property type="project" value="TreeGrafter"/>
</dbReference>
<dbReference type="Gene3D" id="1.25.50.20">
    <property type="match status" value="1"/>
</dbReference>
<evidence type="ECO:0000259" key="16">
    <source>
        <dbReference type="Pfam" id="PF11838"/>
    </source>
</evidence>
<evidence type="ECO:0000256" key="9">
    <source>
        <dbReference type="ARBA" id="ARBA00023049"/>
    </source>
</evidence>
<protein>
    <recommendedName>
        <fullName evidence="14">Aminopeptidase</fullName>
        <ecNumber evidence="14">3.4.11.-</ecNumber>
    </recommendedName>
</protein>
<sequence>MSPFSSTRFHSIATGSFAMASTCPAGSIVKEKYERLPDYAAPTHYKIRLEPDFSSFTFKGCVEIDLDVLKATKVLKAHAKDLSISGITLKLANGQELPNLQHTYSEKSTMLAIDLPIEVTPQKVQLKIDYMGVHNDKMQGFYRSKYLHEGQEKWILATQFESTYAREAFPCFDEPMYKATYDVTLVVDDGLTALSNAPVRAESKEGKKHIVTFDTTPKMSSYLVAFAVGHFEYLEQKSSKGTLIRVYTVPGKKHLGEFALEVGTKSIDWYADWFGIPYSMPKCDLIAIPDFSMGAMENWGLVTFREIALLFDAEKTSTKQKAYVALVIAHELAHLWFGDLVTMKWWTDLWLKEGFASFMEYLFVGYNYPEMKIWLHFLNDELASGFELDALKNSHPIEVPIDNPNELDEIYDSITYAKSNSVNRMLCFYLGEESFQKGLRIYLQRFQFSNAETNDLWKCLSEASGVDVMALMSGWTKQMGFPVVAVSKVSEDDKNLKLSFTQKRFIADGSEDSADSLWKVPLTFSSTSSPDQPFHRTVLSERSSEQSLAVAKGEWLKVNQGTTGFYRVKYSGELLEGLLKAVANQTLPVLDRFGLSNDLFALANAGQVPISQVLSFVESSLKENEYSVWRTLDLGIVRISDTLAYFDSDGALKKRFDRYVTDLLAGVLDRVGWEVAEKEDGQVSLLRGLLVGRLCKSGHQPSINKAQAMFNAYIESNQKIHADLRLAVFGAAIRSGGDKKCGFPEVERAALIALGLTDPTSGRLEKLFDYAVAQGKVRSQDLMQIFVGPAVSRDGQKFIWNFFKSNLSLLLDKFGGANSGLFQRCMKLSAQESCSEEMAKDVETFFCGKIDATALATLDRPIKQVTEHIRNNVKFLAFAAPQVDEYLKKKGY</sequence>
<keyword evidence="3 14" id="KW-0031">Aminopeptidase</keyword>
<feature type="site" description="Transition state stabilizer" evidence="13">
    <location>
        <position position="416"/>
    </location>
</feature>
<dbReference type="InterPro" id="IPR024571">
    <property type="entry name" value="ERAP1-like_C_dom"/>
</dbReference>
<keyword evidence="4" id="KW-0963">Cytoplasm</keyword>
<evidence type="ECO:0000256" key="7">
    <source>
        <dbReference type="ARBA" id="ARBA00022801"/>
    </source>
</evidence>
<evidence type="ECO:0000256" key="11">
    <source>
        <dbReference type="PIRSR" id="PIRSR634016-1"/>
    </source>
</evidence>
<evidence type="ECO:0000256" key="4">
    <source>
        <dbReference type="ARBA" id="ARBA00022490"/>
    </source>
</evidence>
<keyword evidence="6 12" id="KW-0479">Metal-binding</keyword>
<keyword evidence="8 12" id="KW-0862">Zinc</keyword>
<organism evidence="18 19">
    <name type="scientific">Mesorhabditis belari</name>
    <dbReference type="NCBI Taxonomy" id="2138241"/>
    <lineage>
        <taxon>Eukaryota</taxon>
        <taxon>Metazoa</taxon>
        <taxon>Ecdysozoa</taxon>
        <taxon>Nematoda</taxon>
        <taxon>Chromadorea</taxon>
        <taxon>Rhabditida</taxon>
        <taxon>Rhabditina</taxon>
        <taxon>Rhabditomorpha</taxon>
        <taxon>Rhabditoidea</taxon>
        <taxon>Rhabditidae</taxon>
        <taxon>Mesorhabditinae</taxon>
        <taxon>Mesorhabditis</taxon>
    </lineage>
</organism>
<dbReference type="FunFam" id="2.60.40.1910:FF:000002">
    <property type="entry name" value="Aminopeptidase"/>
    <property type="match status" value="1"/>
</dbReference>
<evidence type="ECO:0000256" key="14">
    <source>
        <dbReference type="RuleBase" id="RU364040"/>
    </source>
</evidence>
<feature type="binding site" evidence="12">
    <location>
        <position position="334"/>
    </location>
    <ligand>
        <name>Zn(2+)</name>
        <dbReference type="ChEBI" id="CHEBI:29105"/>
        <note>catalytic</note>
    </ligand>
</feature>
<dbReference type="AlphaFoldDB" id="A0AAF3J5M9"/>
<dbReference type="Proteomes" id="UP000887575">
    <property type="component" value="Unassembled WGS sequence"/>
</dbReference>
<reference evidence="19" key="1">
    <citation type="submission" date="2024-02" db="UniProtKB">
        <authorList>
            <consortium name="WormBaseParasite"/>
        </authorList>
    </citation>
    <scope>IDENTIFICATION</scope>
</reference>
<evidence type="ECO:0000256" key="8">
    <source>
        <dbReference type="ARBA" id="ARBA00022833"/>
    </source>
</evidence>
<comment type="cofactor">
    <cofactor evidence="12 14">
        <name>Zn(2+)</name>
        <dbReference type="ChEBI" id="CHEBI:29105"/>
    </cofactor>
    <text evidence="12 14">Binds 1 zinc ion per subunit.</text>
</comment>
<dbReference type="InterPro" id="IPR045357">
    <property type="entry name" value="Aminopeptidase_N-like_N"/>
</dbReference>
<dbReference type="InterPro" id="IPR014782">
    <property type="entry name" value="Peptidase_M1_dom"/>
</dbReference>
<dbReference type="GO" id="GO:0043171">
    <property type="term" value="P:peptide catabolic process"/>
    <property type="evidence" value="ECO:0007669"/>
    <property type="project" value="TreeGrafter"/>
</dbReference>
<dbReference type="InterPro" id="IPR042097">
    <property type="entry name" value="Aminopeptidase_N-like_N_sf"/>
</dbReference>
<dbReference type="GO" id="GO:0016020">
    <property type="term" value="C:membrane"/>
    <property type="evidence" value="ECO:0007669"/>
    <property type="project" value="TreeGrafter"/>
</dbReference>
<proteinExistence type="inferred from homology"/>
<dbReference type="CDD" id="cd09601">
    <property type="entry name" value="M1_APN-Q_like"/>
    <property type="match status" value="1"/>
</dbReference>
<dbReference type="Gene3D" id="2.60.40.1910">
    <property type="match status" value="1"/>
</dbReference>
<dbReference type="SUPFAM" id="SSF63737">
    <property type="entry name" value="Leukotriene A4 hydrolase N-terminal domain"/>
    <property type="match status" value="1"/>
</dbReference>
<dbReference type="InterPro" id="IPR034016">
    <property type="entry name" value="M1_APN-typ"/>
</dbReference>
<keyword evidence="7 14" id="KW-0378">Hydrolase</keyword>
<accession>A0AAF3J5M9</accession>
<comment type="subcellular location">
    <subcellularLocation>
        <location evidence="1">Cytoplasm</location>
    </subcellularLocation>
</comment>
<dbReference type="GO" id="GO:0006508">
    <property type="term" value="P:proteolysis"/>
    <property type="evidence" value="ECO:0007669"/>
    <property type="project" value="UniProtKB-KW"/>
</dbReference>
<dbReference type="FunFam" id="2.60.40.1730:FF:000002">
    <property type="entry name" value="Aminopeptidase"/>
    <property type="match status" value="1"/>
</dbReference>
<dbReference type="PANTHER" id="PTHR11533:SF174">
    <property type="entry name" value="PUROMYCIN-SENSITIVE AMINOPEPTIDASE-RELATED"/>
    <property type="match status" value="1"/>
</dbReference>
<dbReference type="Pfam" id="PF17900">
    <property type="entry name" value="Peptidase_M1_N"/>
    <property type="match status" value="1"/>
</dbReference>
<keyword evidence="9 14" id="KW-0482">Metalloprotease</keyword>
<evidence type="ECO:0000256" key="13">
    <source>
        <dbReference type="PIRSR" id="PIRSR634016-4"/>
    </source>
</evidence>
<dbReference type="InterPro" id="IPR050344">
    <property type="entry name" value="Peptidase_M1_aminopeptidases"/>
</dbReference>
<dbReference type="WBParaSite" id="MBELARI_LOCUS17740">
    <property type="protein sequence ID" value="MBELARI_LOCUS17740"/>
    <property type="gene ID" value="MBELARI_LOCUS17740"/>
</dbReference>
<evidence type="ECO:0000256" key="1">
    <source>
        <dbReference type="ARBA" id="ARBA00004496"/>
    </source>
</evidence>
<evidence type="ECO:0000313" key="19">
    <source>
        <dbReference type="WBParaSite" id="MBELARI_LOCUS17740"/>
    </source>
</evidence>
<dbReference type="GO" id="GO:0016285">
    <property type="term" value="F:alanyl aminopeptidase activity"/>
    <property type="evidence" value="ECO:0007669"/>
    <property type="project" value="UniProtKB-EC"/>
</dbReference>